<dbReference type="InterPro" id="IPR035979">
    <property type="entry name" value="RBD_domain_sf"/>
</dbReference>
<dbReference type="Proteomes" id="UP001054837">
    <property type="component" value="Unassembled WGS sequence"/>
</dbReference>
<dbReference type="PANTHER" id="PTHR21245">
    <property type="entry name" value="HETEROGENEOUS NUCLEAR RIBONUCLEOPROTEIN"/>
    <property type="match status" value="1"/>
</dbReference>
<evidence type="ECO:0000256" key="1">
    <source>
        <dbReference type="ARBA" id="ARBA00022884"/>
    </source>
</evidence>
<dbReference type="Gene3D" id="3.30.70.330">
    <property type="match status" value="2"/>
</dbReference>
<reference evidence="4 5" key="1">
    <citation type="submission" date="2021-06" db="EMBL/GenBank/DDBJ databases">
        <title>Caerostris darwini draft genome.</title>
        <authorList>
            <person name="Kono N."/>
            <person name="Arakawa K."/>
        </authorList>
    </citation>
    <scope>NUCLEOTIDE SEQUENCE [LARGE SCALE GENOMIC DNA]</scope>
</reference>
<evidence type="ECO:0000313" key="4">
    <source>
        <dbReference type="EMBL" id="GIX70240.1"/>
    </source>
</evidence>
<gene>
    <name evidence="4" type="primary">dnd1</name>
    <name evidence="4" type="ORF">CDAR_570361</name>
</gene>
<dbReference type="GO" id="GO:0003723">
    <property type="term" value="F:RNA binding"/>
    <property type="evidence" value="ECO:0007669"/>
    <property type="project" value="UniProtKB-UniRule"/>
</dbReference>
<evidence type="ECO:0000256" key="2">
    <source>
        <dbReference type="PROSITE-ProRule" id="PRU00176"/>
    </source>
</evidence>
<feature type="domain" description="RRM" evidence="3">
    <location>
        <begin position="172"/>
        <end position="240"/>
    </location>
</feature>
<feature type="domain" description="RRM" evidence="3">
    <location>
        <begin position="42"/>
        <end position="120"/>
    </location>
</feature>
<dbReference type="AlphaFoldDB" id="A0AAV4MD69"/>
<name>A0AAV4MD69_9ARAC</name>
<dbReference type="SUPFAM" id="SSF54928">
    <property type="entry name" value="RNA-binding domain, RBD"/>
    <property type="match status" value="2"/>
</dbReference>
<sequence length="346" mass="38543">MADRPLVRGVDKEADDKFFKVNGQIVSGPPSQWNGPPPARECEVYIGNLPGDVFPNELLDYCKAIGYVYHLRFLKDGSVNSKGSAYVIYANNGMAEKAVASMNNMDVRPCVKITVMKAVDFLKLCSVCKARLSGWKYPINIINKNHHFVQVNGNRLFGPPSYWKGAEPPKECKLLIGNIPNDVFENEVLSLLESVGTVYQFQFMISSNGHTRGYAYCTYTNLGDAVKAIQSFNNFEIRPLSNISVVATMDNNILYAGFVALDKTGEEIYGELRKFFGGITSVAPYVIPQRNCLAIEVKFESHLFSSYARDFLLSGCVHLFGKRLTAVCWANYNSNNVATEIVEFGK</sequence>
<dbReference type="EMBL" id="BPLQ01000350">
    <property type="protein sequence ID" value="GIX70240.1"/>
    <property type="molecule type" value="Genomic_DNA"/>
</dbReference>
<organism evidence="4 5">
    <name type="scientific">Caerostris darwini</name>
    <dbReference type="NCBI Taxonomy" id="1538125"/>
    <lineage>
        <taxon>Eukaryota</taxon>
        <taxon>Metazoa</taxon>
        <taxon>Ecdysozoa</taxon>
        <taxon>Arthropoda</taxon>
        <taxon>Chelicerata</taxon>
        <taxon>Arachnida</taxon>
        <taxon>Araneae</taxon>
        <taxon>Araneomorphae</taxon>
        <taxon>Entelegynae</taxon>
        <taxon>Araneoidea</taxon>
        <taxon>Araneidae</taxon>
        <taxon>Caerostris</taxon>
    </lineage>
</organism>
<dbReference type="InterPro" id="IPR000504">
    <property type="entry name" value="RRM_dom"/>
</dbReference>
<accession>A0AAV4MD69</accession>
<dbReference type="SMART" id="SM00360">
    <property type="entry name" value="RRM"/>
    <property type="match status" value="2"/>
</dbReference>
<dbReference type="Pfam" id="PF00076">
    <property type="entry name" value="RRM_1"/>
    <property type="match status" value="2"/>
</dbReference>
<keyword evidence="1 2" id="KW-0694">RNA-binding</keyword>
<keyword evidence="5" id="KW-1185">Reference proteome</keyword>
<dbReference type="InterPro" id="IPR012677">
    <property type="entry name" value="Nucleotide-bd_a/b_plait_sf"/>
</dbReference>
<evidence type="ECO:0000259" key="3">
    <source>
        <dbReference type="PROSITE" id="PS50102"/>
    </source>
</evidence>
<evidence type="ECO:0000313" key="5">
    <source>
        <dbReference type="Proteomes" id="UP001054837"/>
    </source>
</evidence>
<comment type="caution">
    <text evidence="4">The sequence shown here is derived from an EMBL/GenBank/DDBJ whole genome shotgun (WGS) entry which is preliminary data.</text>
</comment>
<protein>
    <submittedName>
        <fullName evidence="4">Dead end protein homolog 1</fullName>
    </submittedName>
</protein>
<proteinExistence type="predicted"/>
<dbReference type="PROSITE" id="PS50102">
    <property type="entry name" value="RRM"/>
    <property type="match status" value="2"/>
</dbReference>